<evidence type="ECO:0000313" key="3">
    <source>
        <dbReference type="Proteomes" id="UP000585474"/>
    </source>
</evidence>
<comment type="caution">
    <text evidence="2">The sequence shown here is derived from an EMBL/GenBank/DDBJ whole genome shotgun (WGS) entry which is preliminary data.</text>
</comment>
<sequence>MKLLRIGKGAMEEEEEDEKDEEDKGGKENAREGDKEESDNIKHDEEDSSATESDASPLLRTIGHKYALRYREAKKLSNTMETPLVLTLSPPSFPRPTPSPPPSPN</sequence>
<proteinExistence type="predicted"/>
<reference evidence="2 3" key="1">
    <citation type="submission" date="2019-07" db="EMBL/GenBank/DDBJ databases">
        <title>De Novo Assembly of kiwifruit Actinidia rufa.</title>
        <authorList>
            <person name="Sugita-Konishi S."/>
            <person name="Sato K."/>
            <person name="Mori E."/>
            <person name="Abe Y."/>
            <person name="Kisaki G."/>
            <person name="Hamano K."/>
            <person name="Suezawa K."/>
            <person name="Otani M."/>
            <person name="Fukuda T."/>
            <person name="Manabe T."/>
            <person name="Gomi K."/>
            <person name="Tabuchi M."/>
            <person name="Akimitsu K."/>
            <person name="Kataoka I."/>
        </authorList>
    </citation>
    <scope>NUCLEOTIDE SEQUENCE [LARGE SCALE GENOMIC DNA]</scope>
    <source>
        <strain evidence="3">cv. Fuchu</strain>
    </source>
</reference>
<dbReference type="EMBL" id="BJWL01000010">
    <property type="protein sequence ID" value="GFY95298.1"/>
    <property type="molecule type" value="Genomic_DNA"/>
</dbReference>
<feature type="compositionally biased region" description="Acidic residues" evidence="1">
    <location>
        <begin position="12"/>
        <end position="21"/>
    </location>
</feature>
<accession>A0A7J0F9B6</accession>
<name>A0A7J0F9B6_9ERIC</name>
<evidence type="ECO:0000256" key="1">
    <source>
        <dbReference type="SAM" id="MobiDB-lite"/>
    </source>
</evidence>
<organism evidence="2 3">
    <name type="scientific">Actinidia rufa</name>
    <dbReference type="NCBI Taxonomy" id="165716"/>
    <lineage>
        <taxon>Eukaryota</taxon>
        <taxon>Viridiplantae</taxon>
        <taxon>Streptophyta</taxon>
        <taxon>Embryophyta</taxon>
        <taxon>Tracheophyta</taxon>
        <taxon>Spermatophyta</taxon>
        <taxon>Magnoliopsida</taxon>
        <taxon>eudicotyledons</taxon>
        <taxon>Gunneridae</taxon>
        <taxon>Pentapetalae</taxon>
        <taxon>asterids</taxon>
        <taxon>Ericales</taxon>
        <taxon>Actinidiaceae</taxon>
        <taxon>Actinidia</taxon>
    </lineage>
</organism>
<evidence type="ECO:0000313" key="2">
    <source>
        <dbReference type="EMBL" id="GFY95298.1"/>
    </source>
</evidence>
<dbReference type="Proteomes" id="UP000585474">
    <property type="component" value="Unassembled WGS sequence"/>
</dbReference>
<protein>
    <submittedName>
        <fullName evidence="2">Uncharacterized protein</fullName>
    </submittedName>
</protein>
<gene>
    <name evidence="2" type="ORF">Acr_10g0006830</name>
</gene>
<keyword evidence="3" id="KW-1185">Reference proteome</keyword>
<feature type="compositionally biased region" description="Pro residues" evidence="1">
    <location>
        <begin position="91"/>
        <end position="105"/>
    </location>
</feature>
<feature type="region of interest" description="Disordered" evidence="1">
    <location>
        <begin position="1"/>
        <end position="61"/>
    </location>
</feature>
<feature type="compositionally biased region" description="Basic and acidic residues" evidence="1">
    <location>
        <begin position="22"/>
        <end position="45"/>
    </location>
</feature>
<dbReference type="AlphaFoldDB" id="A0A7J0F9B6"/>
<feature type="region of interest" description="Disordered" evidence="1">
    <location>
        <begin position="76"/>
        <end position="105"/>
    </location>
</feature>